<keyword evidence="3" id="KW-1185">Reference proteome</keyword>
<feature type="domain" description="Fido" evidence="1">
    <location>
        <begin position="185"/>
        <end position="306"/>
    </location>
</feature>
<dbReference type="RefSeq" id="WP_289510769.1">
    <property type="nucleotide sequence ID" value="NZ_JAUDEA010000003.1"/>
</dbReference>
<reference evidence="2 3" key="2">
    <citation type="submission" date="2023-06" db="EMBL/GenBank/DDBJ databases">
        <title>Identification and characterization of horizontal gene transfer across gut microbiota members of farm animals based on homology search.</title>
        <authorList>
            <person name="Schwarzerova J."/>
            <person name="Nykrynova M."/>
            <person name="Jureckova K."/>
            <person name="Cejkova D."/>
            <person name="Rychlik I."/>
        </authorList>
    </citation>
    <scope>NUCLEOTIDE SEQUENCE [LARGE SCALE GENOMIC DNA]</scope>
    <source>
        <strain evidence="2 3">153_Feed</strain>
    </source>
</reference>
<dbReference type="PANTHER" id="PTHR35810:SF1">
    <property type="entry name" value="CYTOPLASMIC PROTEIN"/>
    <property type="match status" value="1"/>
</dbReference>
<dbReference type="InterPro" id="IPR011204">
    <property type="entry name" value="Virulence_RhuM-like"/>
</dbReference>
<dbReference type="Proteomes" id="UP001529256">
    <property type="component" value="Unassembled WGS sequence"/>
</dbReference>
<evidence type="ECO:0000313" key="3">
    <source>
        <dbReference type="Proteomes" id="UP001529256"/>
    </source>
</evidence>
<dbReference type="Pfam" id="PF13310">
    <property type="entry name" value="Virulence_RhuM"/>
    <property type="match status" value="1"/>
</dbReference>
<dbReference type="PROSITE" id="PS51459">
    <property type="entry name" value="FIDO"/>
    <property type="match status" value="1"/>
</dbReference>
<dbReference type="PANTHER" id="PTHR35810">
    <property type="entry name" value="CYTOPLASMIC PROTEIN-RELATED"/>
    <property type="match status" value="1"/>
</dbReference>
<name>A0ABT7V259_9ACTN</name>
<comment type="caution">
    <text evidence="2">The sequence shown here is derived from an EMBL/GenBank/DDBJ whole genome shotgun (WGS) entry which is preliminary data.</text>
</comment>
<organism evidence="2 3">
    <name type="scientific">Thermophilibacter provencensis</name>
    <dbReference type="NCBI Taxonomy" id="1852386"/>
    <lineage>
        <taxon>Bacteria</taxon>
        <taxon>Bacillati</taxon>
        <taxon>Actinomycetota</taxon>
        <taxon>Coriobacteriia</taxon>
        <taxon>Coriobacteriales</taxon>
        <taxon>Atopobiaceae</taxon>
        <taxon>Thermophilibacter</taxon>
    </lineage>
</organism>
<gene>
    <name evidence="2" type="ORF">QUW25_03050</name>
</gene>
<protein>
    <submittedName>
        <fullName evidence="2">Virulence protein RhuM/Fic/DOC family protein</fullName>
    </submittedName>
</protein>
<proteinExistence type="predicted"/>
<dbReference type="Pfam" id="PF02661">
    <property type="entry name" value="Fic"/>
    <property type="match status" value="1"/>
</dbReference>
<reference evidence="3" key="1">
    <citation type="submission" date="2023-06" db="EMBL/GenBank/DDBJ databases">
        <title>Identification and characterization of horizontal gene transfer across gut microbiota members of farm animals based on homology search.</title>
        <authorList>
            <person name="Zeman M."/>
            <person name="Kubasova T."/>
            <person name="Jahodarova E."/>
            <person name="Nykrynova M."/>
            <person name="Rychlik I."/>
        </authorList>
    </citation>
    <scope>NUCLEOTIDE SEQUENCE [LARGE SCALE GENOMIC DNA]</scope>
    <source>
        <strain evidence="3">153_Feed</strain>
    </source>
</reference>
<evidence type="ECO:0000259" key="1">
    <source>
        <dbReference type="PROSITE" id="PS51459"/>
    </source>
</evidence>
<dbReference type="Gene3D" id="1.20.120.1870">
    <property type="entry name" value="Fic/DOC protein, Fido domain"/>
    <property type="match status" value="1"/>
</dbReference>
<dbReference type="EMBL" id="JAUDEA010000003">
    <property type="protein sequence ID" value="MDM8270668.1"/>
    <property type="molecule type" value="Genomic_DNA"/>
</dbReference>
<sequence length="306" mass="34544">MSTEKGIVLFESADGEVTLPVRIDPEGEEIWLNRNQLAALYGRDVKTIGKHVANALREELAGSESRTVAKFATVRLEGDREVVRRVEHYSLDMILSVGYRVKSRRGVEFRRWATDVLRRYVVAGHVENERRLEQLGKVTKVMARIPDDLGTRQVLDIVQSYTAALDLLDDYDHMRVMVPEGVPSAYVLTYGECHDVIDSLRFGQESSLFGVEKDESFKGAIGNVFQSFGGRDLYPTLEEKAVHLLYFIVKDHSFLDGNKRIAATIFLYFLDRCGALFTPAGDKVIDALRSLPSLCSLRNPTLTRRT</sequence>
<evidence type="ECO:0000313" key="2">
    <source>
        <dbReference type="EMBL" id="MDM8270668.1"/>
    </source>
</evidence>
<accession>A0ABT7V259</accession>
<dbReference type="InterPro" id="IPR003812">
    <property type="entry name" value="Fido"/>
</dbReference>
<dbReference type="InterPro" id="IPR053737">
    <property type="entry name" value="Type_II_TA_Toxin"/>
</dbReference>